<evidence type="ECO:0000313" key="3">
    <source>
        <dbReference type="Proteomes" id="UP000053235"/>
    </source>
</evidence>
<dbReference type="Gene3D" id="3.40.630.30">
    <property type="match status" value="1"/>
</dbReference>
<organism evidence="2 3">
    <name type="scientific">Roseibium alexandrii</name>
    <dbReference type="NCBI Taxonomy" id="388408"/>
    <lineage>
        <taxon>Bacteria</taxon>
        <taxon>Pseudomonadati</taxon>
        <taxon>Pseudomonadota</taxon>
        <taxon>Alphaproteobacteria</taxon>
        <taxon>Hyphomicrobiales</taxon>
        <taxon>Stappiaceae</taxon>
        <taxon>Roseibium</taxon>
    </lineage>
</organism>
<dbReference type="InterPro" id="IPR016181">
    <property type="entry name" value="Acyl_CoA_acyltransferase"/>
</dbReference>
<dbReference type="GO" id="GO:0016301">
    <property type="term" value="F:kinase activity"/>
    <property type="evidence" value="ECO:0007669"/>
    <property type="project" value="UniProtKB-KW"/>
</dbReference>
<name>A0A0M6ZYZ7_9HYPH</name>
<dbReference type="GO" id="GO:0016747">
    <property type="term" value="F:acyltransferase activity, transferring groups other than amino-acyl groups"/>
    <property type="evidence" value="ECO:0007669"/>
    <property type="project" value="InterPro"/>
</dbReference>
<proteinExistence type="predicted"/>
<keyword evidence="2" id="KW-0808">Transferase</keyword>
<dbReference type="InterPro" id="IPR000182">
    <property type="entry name" value="GNAT_dom"/>
</dbReference>
<dbReference type="Proteomes" id="UP000053235">
    <property type="component" value="Unassembled WGS sequence"/>
</dbReference>
<protein>
    <submittedName>
        <fullName evidence="2">Anhydro-N-acetylmuramic acid kinase</fullName>
    </submittedName>
</protein>
<evidence type="ECO:0000313" key="2">
    <source>
        <dbReference type="EMBL" id="CTQ68038.1"/>
    </source>
</evidence>
<sequence length="178" mass="19811">MQTIILECDTIRLVPLSLSDTDLIKSLQVNCGGNGCLESSEACKATAAEKFVQSALQSQDDFGVSRWKAETQDGEFLGWAGFTPLSETSEISLGYCLPSTHRKVSNVPRRLCKALTDWFFRETYFSHLVSVVRVDNRAMRQVVLDAGFTHRESKAIDGIQADLFQMLSPSMQTYLMSA</sequence>
<dbReference type="SUPFAM" id="SSF55729">
    <property type="entry name" value="Acyl-CoA N-acyltransferases (Nat)"/>
    <property type="match status" value="1"/>
</dbReference>
<dbReference type="STRING" id="388408.LAX5112_01613"/>
<dbReference type="AlphaFoldDB" id="A0A0M6ZYZ7"/>
<gene>
    <name evidence="2" type="ORF">LAX5112_01613</name>
</gene>
<dbReference type="Pfam" id="PF13302">
    <property type="entry name" value="Acetyltransf_3"/>
    <property type="match status" value="1"/>
</dbReference>
<keyword evidence="3" id="KW-1185">Reference proteome</keyword>
<evidence type="ECO:0000259" key="1">
    <source>
        <dbReference type="Pfam" id="PF13302"/>
    </source>
</evidence>
<feature type="domain" description="N-acetyltransferase" evidence="1">
    <location>
        <begin position="46"/>
        <end position="149"/>
    </location>
</feature>
<reference evidence="3" key="1">
    <citation type="submission" date="2015-07" db="EMBL/GenBank/DDBJ databases">
        <authorList>
            <person name="Rodrigo-Torres Lidia"/>
            <person name="Arahal R.David."/>
        </authorList>
    </citation>
    <scope>NUCLEOTIDE SEQUENCE [LARGE SCALE GENOMIC DNA]</scope>
    <source>
        <strain evidence="3">CECT 5112</strain>
    </source>
</reference>
<keyword evidence="2" id="KW-0418">Kinase</keyword>
<accession>A0A0M6ZYZ7</accession>
<dbReference type="RefSeq" id="WP_208981224.1">
    <property type="nucleotide sequence ID" value="NZ_CXWD01000005.1"/>
</dbReference>
<dbReference type="EMBL" id="CXWD01000005">
    <property type="protein sequence ID" value="CTQ68038.1"/>
    <property type="molecule type" value="Genomic_DNA"/>
</dbReference>